<dbReference type="SUPFAM" id="SSF50494">
    <property type="entry name" value="Trypsin-like serine proteases"/>
    <property type="match status" value="1"/>
</dbReference>
<evidence type="ECO:0000256" key="3">
    <source>
        <dbReference type="SAM" id="SignalP"/>
    </source>
</evidence>
<accession>A0A1R1YDK0</accession>
<dbReference type="InterPro" id="IPR050430">
    <property type="entry name" value="Peptidase_S1"/>
</dbReference>
<keyword evidence="3" id="KW-0732">Signal</keyword>
<dbReference type="PRINTS" id="PR00722">
    <property type="entry name" value="CHYMOTRYPSIN"/>
</dbReference>
<feature type="chain" id="PRO_5012638962" evidence="3">
    <location>
        <begin position="26"/>
        <end position="315"/>
    </location>
</feature>
<keyword evidence="6" id="KW-1185">Reference proteome</keyword>
<dbReference type="Pfam" id="PF00089">
    <property type="entry name" value="Trypsin"/>
    <property type="match status" value="1"/>
</dbReference>
<dbReference type="Proteomes" id="UP000187283">
    <property type="component" value="Unassembled WGS sequence"/>
</dbReference>
<dbReference type="AlphaFoldDB" id="A0A1R1YDK0"/>
<dbReference type="PANTHER" id="PTHR24276">
    <property type="entry name" value="POLYSERASE-RELATED"/>
    <property type="match status" value="1"/>
</dbReference>
<evidence type="ECO:0000259" key="4">
    <source>
        <dbReference type="PROSITE" id="PS50240"/>
    </source>
</evidence>
<dbReference type="InterPro" id="IPR009003">
    <property type="entry name" value="Peptidase_S1_PA"/>
</dbReference>
<feature type="domain" description="Peptidase S1" evidence="4">
    <location>
        <begin position="46"/>
        <end position="293"/>
    </location>
</feature>
<name>A0A1R1YDK0_9FUNG</name>
<dbReference type="EMBL" id="LSSN01000241">
    <property type="protein sequence ID" value="OMJ25001.1"/>
    <property type="molecule type" value="Genomic_DNA"/>
</dbReference>
<comment type="similarity">
    <text evidence="1">Belongs to the peptidase S1 family.</text>
</comment>
<evidence type="ECO:0000313" key="5">
    <source>
        <dbReference type="EMBL" id="OMJ25001.1"/>
    </source>
</evidence>
<gene>
    <name evidence="5" type="ORF">AYI70_g1198</name>
</gene>
<dbReference type="InterPro" id="IPR043504">
    <property type="entry name" value="Peptidase_S1_PA_chymotrypsin"/>
</dbReference>
<proteinExistence type="inferred from homology"/>
<dbReference type="PANTHER" id="PTHR24276:SF98">
    <property type="entry name" value="FI18310P1-RELATED"/>
    <property type="match status" value="1"/>
</dbReference>
<comment type="caution">
    <text evidence="5">The sequence shown here is derived from an EMBL/GenBank/DDBJ whole genome shotgun (WGS) entry which is preliminary data.</text>
</comment>
<dbReference type="GO" id="GO:0004252">
    <property type="term" value="F:serine-type endopeptidase activity"/>
    <property type="evidence" value="ECO:0007669"/>
    <property type="project" value="InterPro"/>
</dbReference>
<dbReference type="PROSITE" id="PS50240">
    <property type="entry name" value="TRYPSIN_DOM"/>
    <property type="match status" value="1"/>
</dbReference>
<dbReference type="PROSITE" id="PS00134">
    <property type="entry name" value="TRYPSIN_HIS"/>
    <property type="match status" value="1"/>
</dbReference>
<protein>
    <submittedName>
        <fullName evidence="5">Chymotrypsin-2</fullName>
    </submittedName>
</protein>
<dbReference type="OrthoDB" id="6380398at2759"/>
<evidence type="ECO:0000256" key="2">
    <source>
        <dbReference type="ARBA" id="ARBA00023157"/>
    </source>
</evidence>
<sequence>PEMTLISFFLVLYVSVYILFNPINSSPVSGTSEDLSIYRNSPNFRLINGSRVSPEKFPYATYIYDDPKRIYTSCTGSLIASNIVLTAAHCFVDDFGKLKPDNFYVSVGSIYSANNNTNRYNVLKKIPHPKFDSVSRKYDVGILVLDGDTNIDPSKFAKIYDKEIKDFFTVETAGWGLTSVVGNIATSEVLLSVPIILSSSESCKKYNPEYNGNNGFSICTITQNSQGSCFGDSGAPLAYTQIPSYPIIGITSYGEVDPDPITGQKQVPCGVNGGYGYYTNAYYYINWISTASNIPRSELVYSKPQLKCGIKSGIP</sequence>
<evidence type="ECO:0000256" key="1">
    <source>
        <dbReference type="ARBA" id="ARBA00007664"/>
    </source>
</evidence>
<dbReference type="InterPro" id="IPR001254">
    <property type="entry name" value="Trypsin_dom"/>
</dbReference>
<feature type="non-terminal residue" evidence="5">
    <location>
        <position position="1"/>
    </location>
</feature>
<dbReference type="STRING" id="133412.A0A1R1YDK0"/>
<dbReference type="GO" id="GO:0006508">
    <property type="term" value="P:proteolysis"/>
    <property type="evidence" value="ECO:0007669"/>
    <property type="project" value="InterPro"/>
</dbReference>
<feature type="signal peptide" evidence="3">
    <location>
        <begin position="1"/>
        <end position="25"/>
    </location>
</feature>
<dbReference type="Gene3D" id="2.40.10.10">
    <property type="entry name" value="Trypsin-like serine proteases"/>
    <property type="match status" value="1"/>
</dbReference>
<organism evidence="5 6">
    <name type="scientific">Smittium culicis</name>
    <dbReference type="NCBI Taxonomy" id="133412"/>
    <lineage>
        <taxon>Eukaryota</taxon>
        <taxon>Fungi</taxon>
        <taxon>Fungi incertae sedis</taxon>
        <taxon>Zoopagomycota</taxon>
        <taxon>Kickxellomycotina</taxon>
        <taxon>Harpellomycetes</taxon>
        <taxon>Harpellales</taxon>
        <taxon>Legeriomycetaceae</taxon>
        <taxon>Smittium</taxon>
    </lineage>
</organism>
<evidence type="ECO:0000313" key="6">
    <source>
        <dbReference type="Proteomes" id="UP000187283"/>
    </source>
</evidence>
<dbReference type="SMART" id="SM00020">
    <property type="entry name" value="Tryp_SPc"/>
    <property type="match status" value="1"/>
</dbReference>
<reference evidence="5 6" key="1">
    <citation type="submission" date="2017-01" db="EMBL/GenBank/DDBJ databases">
        <authorList>
            <person name="Mah S.A."/>
            <person name="Swanson W.J."/>
            <person name="Moy G.W."/>
            <person name="Vacquier V.D."/>
        </authorList>
    </citation>
    <scope>NUCLEOTIDE SEQUENCE [LARGE SCALE GENOMIC DNA]</scope>
    <source>
        <strain evidence="5 6">GSMNP</strain>
    </source>
</reference>
<dbReference type="InterPro" id="IPR001314">
    <property type="entry name" value="Peptidase_S1A"/>
</dbReference>
<keyword evidence="2" id="KW-1015">Disulfide bond</keyword>
<dbReference type="InterPro" id="IPR018114">
    <property type="entry name" value="TRYPSIN_HIS"/>
</dbReference>